<sequence length="106" mass="12300">MNLFRCLDFADLEDFLYHVRHIHMIQRIQVAWKGGGTPIAKGIRRLQKSATGLAELRLIVGKEDSEAMLTQPAWRLMCETARQEKWQVHLDGEPECWLKARQQLDG</sequence>
<evidence type="ECO:0000313" key="1">
    <source>
        <dbReference type="EMBL" id="CAF9942310.1"/>
    </source>
</evidence>
<proteinExistence type="predicted"/>
<organism evidence="1 2">
    <name type="scientific">Imshaugia aleurites</name>
    <dbReference type="NCBI Taxonomy" id="172621"/>
    <lineage>
        <taxon>Eukaryota</taxon>
        <taxon>Fungi</taxon>
        <taxon>Dikarya</taxon>
        <taxon>Ascomycota</taxon>
        <taxon>Pezizomycotina</taxon>
        <taxon>Lecanoromycetes</taxon>
        <taxon>OSLEUM clade</taxon>
        <taxon>Lecanoromycetidae</taxon>
        <taxon>Lecanorales</taxon>
        <taxon>Lecanorineae</taxon>
        <taxon>Parmeliaceae</taxon>
        <taxon>Imshaugia</taxon>
    </lineage>
</organism>
<reference evidence="1" key="1">
    <citation type="submission" date="2021-03" db="EMBL/GenBank/DDBJ databases">
        <authorList>
            <person name="Tagirdzhanova G."/>
        </authorList>
    </citation>
    <scope>NUCLEOTIDE SEQUENCE</scope>
</reference>
<dbReference type="OrthoDB" id="5380293at2759"/>
<dbReference type="Proteomes" id="UP000664534">
    <property type="component" value="Unassembled WGS sequence"/>
</dbReference>
<dbReference type="EMBL" id="CAJPDT010000179">
    <property type="protein sequence ID" value="CAF9942310.1"/>
    <property type="molecule type" value="Genomic_DNA"/>
</dbReference>
<dbReference type="AlphaFoldDB" id="A0A8H3J7L5"/>
<evidence type="ECO:0000313" key="2">
    <source>
        <dbReference type="Proteomes" id="UP000664534"/>
    </source>
</evidence>
<comment type="caution">
    <text evidence="1">The sequence shown here is derived from an EMBL/GenBank/DDBJ whole genome shotgun (WGS) entry which is preliminary data.</text>
</comment>
<keyword evidence="2" id="KW-1185">Reference proteome</keyword>
<accession>A0A8H3J7L5</accession>
<gene>
    <name evidence="1" type="ORF">IMSHALPRED_003471</name>
</gene>
<name>A0A8H3J7L5_9LECA</name>
<protein>
    <submittedName>
        <fullName evidence="1">Uncharacterized protein</fullName>
    </submittedName>
</protein>